<gene>
    <name evidence="8" type="ORF">BN990_03727</name>
</gene>
<evidence type="ECO:0000313" key="8">
    <source>
        <dbReference type="EMBL" id="CDQ41358.1"/>
    </source>
</evidence>
<evidence type="ECO:0000313" key="9">
    <source>
        <dbReference type="Proteomes" id="UP000028875"/>
    </source>
</evidence>
<feature type="domain" description="YknX-like barrel-sandwich hybrid" evidence="6">
    <location>
        <begin position="66"/>
        <end position="216"/>
    </location>
</feature>
<dbReference type="Proteomes" id="UP000028875">
    <property type="component" value="Unassembled WGS sequence"/>
</dbReference>
<evidence type="ECO:0000259" key="7">
    <source>
        <dbReference type="Pfam" id="PF25990"/>
    </source>
</evidence>
<feature type="region of interest" description="Disordered" evidence="4">
    <location>
        <begin position="290"/>
        <end position="343"/>
    </location>
</feature>
<feature type="compositionally biased region" description="Basic and acidic residues" evidence="4">
    <location>
        <begin position="329"/>
        <end position="339"/>
    </location>
</feature>
<reference evidence="8 9" key="1">
    <citation type="submission" date="2014-03" db="EMBL/GenBank/DDBJ databases">
        <authorList>
            <person name="Urmite Genomes U."/>
        </authorList>
    </citation>
    <scope>NUCLEOTIDE SEQUENCE [LARGE SCALE GENOMIC DNA]</scope>
    <source>
        <strain evidence="8 9">Vm-5</strain>
    </source>
</reference>
<feature type="coiled-coil region" evidence="3">
    <location>
        <begin position="171"/>
        <end position="198"/>
    </location>
</feature>
<sequence>MRKYKKRFLQAAVILFIGLNFILVYIDKEEKVDRIAYISEWSKAFQTDLEENLHTSGVLTAVDENYVYFDEQAGSFAEFLVEKGDQVTNGDPLFSYTVDNYYEAESQLLQAITQLEGEITAIQQAISQMNAVQIPQTNTEAPPSLEITEEEIQVEFPQDPIQAAIVKEQYLVEKEKELAQKNAALTSMEDQLTELQSTGDTITVESPYSGSVAAISPELKDPIMIIESQELQAEGELSEQDRAAIETGQPVEIEVVEKDIHLQGTIEQVSDKPKDTPTVNDASIYPFIVSLQDDGHDSRTTEATLPSDESADETLPTEGGDTQDNQTDLPEKEVDKENNVDQQLPEETNLLPGYHTRLVITTKSSMQATALFEEMVHQNTVWKMTNEGKIVEQQIESGILMNKMLEITSGVQPNEWVAGNPESQLRNQAAFITPLKWGNGFRSTINPKEIKWYEPLLTGLVSR</sequence>
<proteinExistence type="predicted"/>
<evidence type="ECO:0000256" key="5">
    <source>
        <dbReference type="SAM" id="Phobius"/>
    </source>
</evidence>
<dbReference type="InterPro" id="IPR050465">
    <property type="entry name" value="UPF0194_transport"/>
</dbReference>
<dbReference type="InterPro" id="IPR058636">
    <property type="entry name" value="Beta-barrel_YknX"/>
</dbReference>
<organism evidence="8 9">
    <name type="scientific">Virgibacillus massiliensis</name>
    <dbReference type="NCBI Taxonomy" id="1462526"/>
    <lineage>
        <taxon>Bacteria</taxon>
        <taxon>Bacillati</taxon>
        <taxon>Bacillota</taxon>
        <taxon>Bacilli</taxon>
        <taxon>Bacillales</taxon>
        <taxon>Bacillaceae</taxon>
        <taxon>Virgibacillus</taxon>
    </lineage>
</organism>
<dbReference type="RefSeq" id="WP_021292652.1">
    <property type="nucleotide sequence ID" value="NZ_BNER01000013.1"/>
</dbReference>
<keyword evidence="2 3" id="KW-0175">Coiled coil</keyword>
<evidence type="ECO:0000259" key="6">
    <source>
        <dbReference type="Pfam" id="PF25984"/>
    </source>
</evidence>
<dbReference type="STRING" id="1462526.BN990_03727"/>
<dbReference type="AlphaFoldDB" id="A0A024QFM7"/>
<dbReference type="PANTHER" id="PTHR32347">
    <property type="entry name" value="EFFLUX SYSTEM COMPONENT YKNX-RELATED"/>
    <property type="match status" value="1"/>
</dbReference>
<comment type="caution">
    <text evidence="8">The sequence shown here is derived from an EMBL/GenBank/DDBJ whole genome shotgun (WGS) entry which is preliminary data.</text>
</comment>
<dbReference type="eggNOG" id="COG0845">
    <property type="taxonomic scope" value="Bacteria"/>
</dbReference>
<evidence type="ECO:0000256" key="2">
    <source>
        <dbReference type="ARBA" id="ARBA00023054"/>
    </source>
</evidence>
<comment type="subcellular location">
    <subcellularLocation>
        <location evidence="1">Cell envelope</location>
    </subcellularLocation>
</comment>
<dbReference type="EMBL" id="CCDP010000002">
    <property type="protein sequence ID" value="CDQ41358.1"/>
    <property type="molecule type" value="Genomic_DNA"/>
</dbReference>
<evidence type="ECO:0000256" key="4">
    <source>
        <dbReference type="SAM" id="MobiDB-lite"/>
    </source>
</evidence>
<dbReference type="Gene3D" id="2.40.420.20">
    <property type="match status" value="1"/>
</dbReference>
<keyword evidence="5" id="KW-1133">Transmembrane helix</keyword>
<evidence type="ECO:0000256" key="3">
    <source>
        <dbReference type="SAM" id="Coils"/>
    </source>
</evidence>
<dbReference type="Pfam" id="PF25990">
    <property type="entry name" value="Beta-barrel_YknX"/>
    <property type="match status" value="1"/>
</dbReference>
<dbReference type="InterPro" id="IPR058639">
    <property type="entry name" value="BSH_YknX-like"/>
</dbReference>
<protein>
    <submittedName>
        <fullName evidence="8">Efflux transporter, RND family, MFP subunit</fullName>
    </submittedName>
</protein>
<keyword evidence="5" id="KW-0472">Membrane</keyword>
<dbReference type="PANTHER" id="PTHR32347:SF14">
    <property type="entry name" value="EFFLUX SYSTEM COMPONENT YKNX-RELATED"/>
    <property type="match status" value="1"/>
</dbReference>
<dbReference type="Pfam" id="PF25984">
    <property type="entry name" value="BSH_YknX"/>
    <property type="match status" value="1"/>
</dbReference>
<keyword evidence="9" id="KW-1185">Reference proteome</keyword>
<name>A0A024QFM7_9BACI</name>
<feature type="transmembrane region" description="Helical" evidence="5">
    <location>
        <begin position="7"/>
        <end position="26"/>
    </location>
</feature>
<dbReference type="OrthoDB" id="2446145at2"/>
<feature type="domain" description="YknX-like beta-barrel" evidence="7">
    <location>
        <begin position="231"/>
        <end position="296"/>
    </location>
</feature>
<reference evidence="9" key="2">
    <citation type="submission" date="2014-05" db="EMBL/GenBank/DDBJ databases">
        <title>Draft genome sequence of Virgibacillus massiliensis Vm-5.</title>
        <authorList>
            <person name="Khelaifia S."/>
            <person name="Croce O."/>
            <person name="Lagier J.C."/>
            <person name="Raoult D."/>
        </authorList>
    </citation>
    <scope>NUCLEOTIDE SEQUENCE [LARGE SCALE GENOMIC DNA]</scope>
    <source>
        <strain evidence="9">Vm-5</strain>
    </source>
</reference>
<dbReference type="GO" id="GO:0030313">
    <property type="term" value="C:cell envelope"/>
    <property type="evidence" value="ECO:0007669"/>
    <property type="project" value="UniProtKB-SubCell"/>
</dbReference>
<evidence type="ECO:0000256" key="1">
    <source>
        <dbReference type="ARBA" id="ARBA00004196"/>
    </source>
</evidence>
<accession>A0A024QFM7</accession>
<keyword evidence="5" id="KW-0812">Transmembrane</keyword>